<name>A0A1Y1ZGG9_9PLEO</name>
<protein>
    <recommendedName>
        <fullName evidence="3">Azaphilone pigments biosynthesis cluster protein L N-terminal domain-containing protein</fullName>
    </recommendedName>
</protein>
<dbReference type="OrthoDB" id="1577640at2759"/>
<proteinExistence type="predicted"/>
<evidence type="ECO:0000313" key="4">
    <source>
        <dbReference type="EMBL" id="ORY09361.1"/>
    </source>
</evidence>
<dbReference type="Proteomes" id="UP000193144">
    <property type="component" value="Unassembled WGS sequence"/>
</dbReference>
<evidence type="ECO:0000259" key="3">
    <source>
        <dbReference type="Pfam" id="PF17111"/>
    </source>
</evidence>
<dbReference type="STRING" id="1231657.A0A1Y1ZGG9"/>
<evidence type="ECO:0000256" key="1">
    <source>
        <dbReference type="SAM" id="MobiDB-lite"/>
    </source>
</evidence>
<dbReference type="AlphaFoldDB" id="A0A1Y1ZGG9"/>
<evidence type="ECO:0000313" key="5">
    <source>
        <dbReference type="Proteomes" id="UP000193144"/>
    </source>
</evidence>
<organism evidence="4 5">
    <name type="scientific">Clohesyomyces aquaticus</name>
    <dbReference type="NCBI Taxonomy" id="1231657"/>
    <lineage>
        <taxon>Eukaryota</taxon>
        <taxon>Fungi</taxon>
        <taxon>Dikarya</taxon>
        <taxon>Ascomycota</taxon>
        <taxon>Pezizomycotina</taxon>
        <taxon>Dothideomycetes</taxon>
        <taxon>Pleosporomycetidae</taxon>
        <taxon>Pleosporales</taxon>
        <taxon>Lindgomycetaceae</taxon>
        <taxon>Clohesyomyces</taxon>
    </lineage>
</organism>
<gene>
    <name evidence="4" type="ORF">BCR34DRAFT_372595</name>
</gene>
<sequence length="358" mass="40131">MSDPLSITASILTLVSAGFAVAKGLHQLAESIGSAGKEIQIYADEINSLNKVLQNVREEIQRPETKKAPSSSYAESLLRDIVEICECVLDPLNRIQKILNPLLARLQNDAQKLSQFGARIQWLFKDKDKLLFYRHVLRSQKGLLDTMLLSLILRKTNESKTQNTYILQVSLQNAITVSALAFEQQSNQDRLPSTSRTLPMSPNTNPSSPHSGDRTVVRKGSNASVSEAIQIDDPSSALIISPLSSRSEAELDQEEVQIMDAAIEKELDSSYDMRTEELYQDIQSVSRRVRRFASETMQSSTDRKGAQEAPDSEKIEQDRRVITLKHADESTYTVPYKIFLDLKVRYLALYSATLLPTN</sequence>
<dbReference type="EMBL" id="MCFA01000087">
    <property type="protein sequence ID" value="ORY09361.1"/>
    <property type="molecule type" value="Genomic_DNA"/>
</dbReference>
<dbReference type="InterPro" id="IPR031348">
    <property type="entry name" value="PigL_N"/>
</dbReference>
<feature type="compositionally biased region" description="Basic and acidic residues" evidence="1">
    <location>
        <begin position="301"/>
        <end position="315"/>
    </location>
</feature>
<reference evidence="4 5" key="1">
    <citation type="submission" date="2016-07" db="EMBL/GenBank/DDBJ databases">
        <title>Pervasive Adenine N6-methylation of Active Genes in Fungi.</title>
        <authorList>
            <consortium name="DOE Joint Genome Institute"/>
            <person name="Mondo S.J."/>
            <person name="Dannebaum R.O."/>
            <person name="Kuo R.C."/>
            <person name="Labutti K."/>
            <person name="Haridas S."/>
            <person name="Kuo A."/>
            <person name="Salamov A."/>
            <person name="Ahrendt S.R."/>
            <person name="Lipzen A."/>
            <person name="Sullivan W."/>
            <person name="Andreopoulos W.B."/>
            <person name="Clum A."/>
            <person name="Lindquist E."/>
            <person name="Daum C."/>
            <person name="Ramamoorthy G.K."/>
            <person name="Gryganskyi A."/>
            <person name="Culley D."/>
            <person name="Magnuson J.K."/>
            <person name="James T.Y."/>
            <person name="O'Malley M.A."/>
            <person name="Stajich J.E."/>
            <person name="Spatafora J.W."/>
            <person name="Visel A."/>
            <person name="Grigoriev I.V."/>
        </authorList>
    </citation>
    <scope>NUCLEOTIDE SEQUENCE [LARGE SCALE GENOMIC DNA]</scope>
    <source>
        <strain evidence="4 5">CBS 115471</strain>
    </source>
</reference>
<feature type="domain" description="Azaphilone pigments biosynthesis cluster protein L N-terminal" evidence="3">
    <location>
        <begin position="3"/>
        <end position="64"/>
    </location>
</feature>
<feature type="region of interest" description="Disordered" evidence="1">
    <location>
        <begin position="293"/>
        <end position="315"/>
    </location>
</feature>
<feature type="compositionally biased region" description="Polar residues" evidence="1">
    <location>
        <begin position="186"/>
        <end position="210"/>
    </location>
</feature>
<feature type="signal peptide" evidence="2">
    <location>
        <begin position="1"/>
        <end position="22"/>
    </location>
</feature>
<evidence type="ECO:0000256" key="2">
    <source>
        <dbReference type="SAM" id="SignalP"/>
    </source>
</evidence>
<feature type="chain" id="PRO_5012779190" description="Azaphilone pigments biosynthesis cluster protein L N-terminal domain-containing protein" evidence="2">
    <location>
        <begin position="23"/>
        <end position="358"/>
    </location>
</feature>
<dbReference type="Pfam" id="PF17111">
    <property type="entry name" value="PigL_N"/>
    <property type="match status" value="1"/>
</dbReference>
<keyword evidence="5" id="KW-1185">Reference proteome</keyword>
<comment type="caution">
    <text evidence="4">The sequence shown here is derived from an EMBL/GenBank/DDBJ whole genome shotgun (WGS) entry which is preliminary data.</text>
</comment>
<accession>A0A1Y1ZGG9</accession>
<keyword evidence="2" id="KW-0732">Signal</keyword>
<feature type="region of interest" description="Disordered" evidence="1">
    <location>
        <begin position="186"/>
        <end position="228"/>
    </location>
</feature>